<evidence type="ECO:0000256" key="7">
    <source>
        <dbReference type="ARBA" id="ARBA00022725"/>
    </source>
</evidence>
<dbReference type="InterPro" id="IPR050866">
    <property type="entry name" value="CNG_cation_channel"/>
</dbReference>
<evidence type="ECO:0000256" key="14">
    <source>
        <dbReference type="ARBA" id="ARBA00023286"/>
    </source>
</evidence>
<evidence type="ECO:0000256" key="17">
    <source>
        <dbReference type="SAM" id="Phobius"/>
    </source>
</evidence>
<comment type="subcellular location">
    <subcellularLocation>
        <location evidence="1">Membrane</location>
        <topology evidence="1">Multi-pass membrane protein</topology>
    </subcellularLocation>
</comment>
<keyword evidence="3" id="KW-0140">cGMP</keyword>
<evidence type="ECO:0000256" key="4">
    <source>
        <dbReference type="ARBA" id="ARBA00022566"/>
    </source>
</evidence>
<sequence length="617" mass="70848">MAGPAVDSHRLSVKTWTEEENDRADSTLSSSSELQRMAAADLREMNSPNSFRGRGALSRIVSMVMTLREWAQKSLAEDTERPDSFLERFRGPAHMEIQAPPSRFSRTHTGSDNEIRQSRRMRRKCKIVVLSPSDEAYYNWLIVIGAAVFYNWTLLVVRACFDELQMRNVLVWMVLDYVCDGIYILDIAVRLHTGFLDQGLMVKDVRRLRENYVRTSQCKLDIVSILPTDLLYLIIGISYTPFFRFNRLLRLSRLFEFFERTETRTGYPNAFRICKLVLYILVIIHWNACGYYSFSKVLGLGSDSWVYPNISDPDFASLTRSYIYCLYWSTLTLTTIGETPPPVRDEEYLFLIFDFLVGVLIFASIVGNVGSMISNMNATRVIFQSRVDGLKHYMHFRHVSKVLEQRVIRWFDYLWTNQKTIDEQEVLRSLPNTLRAEIAINVHLETLKKVRIFQDCEAGLLVELVLKLRPQVFSPGDYICRKGDVGKEMYIIKDGQLAVVDLMEALQEFPDARVQLEQRGRDILQKEGLLEEVNISAGEELEEKVERMEGGLDRLQTCLARLQSEFNSSQLRIKQRITALEHNITTAVTGSGFLSDVDGSESICGGEGVRSEINICL</sequence>
<organism evidence="19 20">
    <name type="scientific">Betta splendens</name>
    <name type="common">Siamese fighting fish</name>
    <dbReference type="NCBI Taxonomy" id="158456"/>
    <lineage>
        <taxon>Eukaryota</taxon>
        <taxon>Metazoa</taxon>
        <taxon>Chordata</taxon>
        <taxon>Craniata</taxon>
        <taxon>Vertebrata</taxon>
        <taxon>Euteleostomi</taxon>
        <taxon>Actinopterygii</taxon>
        <taxon>Neopterygii</taxon>
        <taxon>Teleostei</taxon>
        <taxon>Neoteleostei</taxon>
        <taxon>Acanthomorphata</taxon>
        <taxon>Anabantaria</taxon>
        <taxon>Anabantiformes</taxon>
        <taxon>Anabantoidei</taxon>
        <taxon>Osphronemidae</taxon>
        <taxon>Betta</taxon>
    </lineage>
</organism>
<feature type="transmembrane region" description="Helical" evidence="17">
    <location>
        <begin position="348"/>
        <end position="370"/>
    </location>
</feature>
<keyword evidence="14" id="KW-1071">Ligand-gated ion channel</keyword>
<feature type="transmembrane region" description="Helical" evidence="17">
    <location>
        <begin position="230"/>
        <end position="249"/>
    </location>
</feature>
<keyword evidence="11" id="KW-0406">Ion transport</keyword>
<keyword evidence="19" id="KW-1185">Reference proteome</keyword>
<dbReference type="InterPro" id="IPR018490">
    <property type="entry name" value="cNMP-bd_dom_sf"/>
</dbReference>
<evidence type="ECO:0000256" key="2">
    <source>
        <dbReference type="ARBA" id="ARBA00022448"/>
    </source>
</evidence>
<feature type="domain" description="Cyclic nucleotide-binding" evidence="18">
    <location>
        <begin position="452"/>
        <end position="500"/>
    </location>
</feature>
<dbReference type="SUPFAM" id="SSF81324">
    <property type="entry name" value="Voltage-gated potassium channels"/>
    <property type="match status" value="1"/>
</dbReference>
<dbReference type="GO" id="GO:0044877">
    <property type="term" value="F:protein-containing complex binding"/>
    <property type="evidence" value="ECO:0007669"/>
    <property type="project" value="TreeGrafter"/>
</dbReference>
<evidence type="ECO:0000256" key="3">
    <source>
        <dbReference type="ARBA" id="ARBA00022535"/>
    </source>
</evidence>
<dbReference type="Proteomes" id="UP000515150">
    <property type="component" value="Chromosome 10"/>
</dbReference>
<dbReference type="PANTHER" id="PTHR45638">
    <property type="entry name" value="CYCLIC NUCLEOTIDE-GATED CATION CHANNEL SUBUNIT A"/>
    <property type="match status" value="1"/>
</dbReference>
<evidence type="ECO:0000256" key="10">
    <source>
        <dbReference type="ARBA" id="ARBA00022992"/>
    </source>
</evidence>
<dbReference type="SUPFAM" id="SSF51206">
    <property type="entry name" value="cAMP-binding domain-like"/>
    <property type="match status" value="1"/>
</dbReference>
<dbReference type="PROSITE" id="PS50042">
    <property type="entry name" value="CNMP_BINDING_3"/>
    <property type="match status" value="1"/>
</dbReference>
<evidence type="ECO:0000256" key="16">
    <source>
        <dbReference type="SAM" id="MobiDB-lite"/>
    </source>
</evidence>
<dbReference type="FunFam" id="1.20.5.300:FF:000002">
    <property type="entry name" value="Cyclic nucleotide-gated channel alpha 3"/>
    <property type="match status" value="1"/>
</dbReference>
<dbReference type="RefSeq" id="XP_055368364.1">
    <property type="nucleotide sequence ID" value="XM_055512389.1"/>
</dbReference>
<dbReference type="AlphaFoldDB" id="A0A9W2Y2Y3"/>
<keyword evidence="6 17" id="KW-0812">Transmembrane</keyword>
<keyword evidence="13" id="KW-0114">cAMP</keyword>
<dbReference type="GeneID" id="114864946"/>
<dbReference type="GO" id="GO:0030552">
    <property type="term" value="F:cAMP binding"/>
    <property type="evidence" value="ECO:0007669"/>
    <property type="project" value="UniProtKB-KW"/>
</dbReference>
<keyword evidence="10" id="KW-0142">cGMP-binding</keyword>
<dbReference type="PROSITE" id="PS00888">
    <property type="entry name" value="CNMP_BINDING_1"/>
    <property type="match status" value="1"/>
</dbReference>
<evidence type="ECO:0000256" key="12">
    <source>
        <dbReference type="ARBA" id="ARBA00023136"/>
    </source>
</evidence>
<dbReference type="Gene3D" id="1.10.287.630">
    <property type="entry name" value="Helix hairpin bin"/>
    <property type="match status" value="1"/>
</dbReference>
<evidence type="ECO:0000259" key="18">
    <source>
        <dbReference type="PROSITE" id="PS50042"/>
    </source>
</evidence>
<dbReference type="Gene3D" id="1.20.5.300">
    <property type="match status" value="1"/>
</dbReference>
<keyword evidence="15" id="KW-0407">Ion channel</keyword>
<dbReference type="GO" id="GO:0007608">
    <property type="term" value="P:sensory perception of smell"/>
    <property type="evidence" value="ECO:0007669"/>
    <property type="project" value="UniProtKB-KW"/>
</dbReference>
<keyword evidence="8" id="KW-0547">Nucleotide-binding</keyword>
<accession>A0A9W2Y2Y3</accession>
<dbReference type="InterPro" id="IPR000595">
    <property type="entry name" value="cNMP-bd_dom"/>
</dbReference>
<reference evidence="20" key="1">
    <citation type="submission" date="2025-08" db="UniProtKB">
        <authorList>
            <consortium name="RefSeq"/>
        </authorList>
    </citation>
    <scope>IDENTIFICATION</scope>
</reference>
<dbReference type="InterPro" id="IPR032406">
    <property type="entry name" value="CLZ_dom"/>
</dbReference>
<dbReference type="InterPro" id="IPR018488">
    <property type="entry name" value="cNMP-bd_CS"/>
</dbReference>
<evidence type="ECO:0000256" key="9">
    <source>
        <dbReference type="ARBA" id="ARBA00022989"/>
    </source>
</evidence>
<keyword evidence="5" id="KW-0716">Sensory transduction</keyword>
<dbReference type="Pfam" id="PF00520">
    <property type="entry name" value="Ion_trans"/>
    <property type="match status" value="1"/>
</dbReference>
<proteinExistence type="predicted"/>
<dbReference type="GO" id="GO:0017071">
    <property type="term" value="C:intracellular cyclic nucleotide activated cation channel complex"/>
    <property type="evidence" value="ECO:0007669"/>
    <property type="project" value="TreeGrafter"/>
</dbReference>
<evidence type="ECO:0000256" key="6">
    <source>
        <dbReference type="ARBA" id="ARBA00022692"/>
    </source>
</evidence>
<dbReference type="FunFam" id="1.10.287.70:FF:000030">
    <property type="entry name" value="Cyclic nucleotide-gated channel alpha 3"/>
    <property type="match status" value="1"/>
</dbReference>
<evidence type="ECO:0000256" key="5">
    <source>
        <dbReference type="ARBA" id="ARBA00022606"/>
    </source>
</evidence>
<dbReference type="GO" id="GO:0005223">
    <property type="term" value="F:intracellularly cGMP-activated cation channel activity"/>
    <property type="evidence" value="ECO:0007669"/>
    <property type="project" value="TreeGrafter"/>
</dbReference>
<dbReference type="PANTHER" id="PTHR45638:SF3">
    <property type="entry name" value="CYCLIC NUCLEOTIDE-GATED OLFACTORY CHANNEL"/>
    <property type="match status" value="1"/>
</dbReference>
<dbReference type="Gene3D" id="2.60.120.10">
    <property type="entry name" value="Jelly Rolls"/>
    <property type="match status" value="1"/>
</dbReference>
<feature type="region of interest" description="Disordered" evidence="16">
    <location>
        <begin position="1"/>
        <end position="33"/>
    </location>
</feature>
<dbReference type="InterPro" id="IPR014710">
    <property type="entry name" value="RmlC-like_jellyroll"/>
</dbReference>
<keyword evidence="4" id="KW-0116">cAMP-binding</keyword>
<evidence type="ECO:0000313" key="19">
    <source>
        <dbReference type="Proteomes" id="UP000515150"/>
    </source>
</evidence>
<gene>
    <name evidence="20" type="primary">LOC114864946</name>
</gene>
<dbReference type="GO" id="GO:0005886">
    <property type="term" value="C:plasma membrane"/>
    <property type="evidence" value="ECO:0007669"/>
    <property type="project" value="TreeGrafter"/>
</dbReference>
<keyword evidence="2" id="KW-0813">Transport</keyword>
<dbReference type="FunFam" id="1.10.287.630:FF:000001">
    <property type="entry name" value="Cyclic nucleotide-gated channel alpha 3"/>
    <property type="match status" value="1"/>
</dbReference>
<evidence type="ECO:0000256" key="1">
    <source>
        <dbReference type="ARBA" id="ARBA00004141"/>
    </source>
</evidence>
<evidence type="ECO:0000256" key="13">
    <source>
        <dbReference type="ARBA" id="ARBA00023149"/>
    </source>
</evidence>
<evidence type="ECO:0000256" key="8">
    <source>
        <dbReference type="ARBA" id="ARBA00022741"/>
    </source>
</evidence>
<name>A0A9W2Y2Y3_BETSP</name>
<dbReference type="CDD" id="cd00038">
    <property type="entry name" value="CAP_ED"/>
    <property type="match status" value="1"/>
</dbReference>
<evidence type="ECO:0000256" key="11">
    <source>
        <dbReference type="ARBA" id="ARBA00023065"/>
    </source>
</evidence>
<dbReference type="GO" id="GO:0030553">
    <property type="term" value="F:cGMP binding"/>
    <property type="evidence" value="ECO:0007669"/>
    <property type="project" value="UniProtKB-KW"/>
</dbReference>
<feature type="transmembrane region" description="Helical" evidence="17">
    <location>
        <begin position="137"/>
        <end position="157"/>
    </location>
</feature>
<dbReference type="GO" id="GO:0005222">
    <property type="term" value="F:intracellularly cAMP-activated cation channel activity"/>
    <property type="evidence" value="ECO:0007669"/>
    <property type="project" value="TreeGrafter"/>
</dbReference>
<dbReference type="Gene3D" id="1.10.287.70">
    <property type="match status" value="1"/>
</dbReference>
<dbReference type="Pfam" id="PF16526">
    <property type="entry name" value="CLZ"/>
    <property type="match status" value="1"/>
</dbReference>
<dbReference type="SMART" id="SM00100">
    <property type="entry name" value="cNMP"/>
    <property type="match status" value="1"/>
</dbReference>
<dbReference type="InterPro" id="IPR005821">
    <property type="entry name" value="Ion_trans_dom"/>
</dbReference>
<protein>
    <submittedName>
        <fullName evidence="20">Cyclic nucleotide-gated cation channel-like isoform X3</fullName>
    </submittedName>
</protein>
<evidence type="ECO:0000313" key="20">
    <source>
        <dbReference type="RefSeq" id="XP_055368364.1"/>
    </source>
</evidence>
<keyword evidence="7" id="KW-0552">Olfaction</keyword>
<evidence type="ECO:0000256" key="15">
    <source>
        <dbReference type="ARBA" id="ARBA00023303"/>
    </source>
</evidence>
<keyword evidence="9 17" id="KW-1133">Transmembrane helix</keyword>
<feature type="transmembrane region" description="Helical" evidence="17">
    <location>
        <begin position="169"/>
        <end position="191"/>
    </location>
</feature>
<keyword evidence="12 17" id="KW-0472">Membrane</keyword>
<feature type="transmembrane region" description="Helical" evidence="17">
    <location>
        <begin position="270"/>
        <end position="294"/>
    </location>
</feature>